<dbReference type="Pfam" id="PF01494">
    <property type="entry name" value="FAD_binding_3"/>
    <property type="match status" value="1"/>
</dbReference>
<dbReference type="EMBL" id="JAUKWQ010000004">
    <property type="protein sequence ID" value="MDO1583148.1"/>
    <property type="molecule type" value="Genomic_DNA"/>
</dbReference>
<dbReference type="Gene3D" id="3.30.9.10">
    <property type="entry name" value="D-Amino Acid Oxidase, subunit A, domain 2"/>
    <property type="match status" value="1"/>
</dbReference>
<dbReference type="RefSeq" id="WP_302077342.1">
    <property type="nucleotide sequence ID" value="NZ_JAUKWQ010000004.1"/>
</dbReference>
<comment type="caution">
    <text evidence="3">The sequence shown here is derived from an EMBL/GenBank/DDBJ whole genome shotgun (WGS) entry which is preliminary data.</text>
</comment>
<gene>
    <name evidence="3" type="ORF">Q2T52_13735</name>
</gene>
<organism evidence="3 4">
    <name type="scientific">Rhizobium oryzicola</name>
    <dbReference type="NCBI Taxonomy" id="1232668"/>
    <lineage>
        <taxon>Bacteria</taxon>
        <taxon>Pseudomonadati</taxon>
        <taxon>Pseudomonadota</taxon>
        <taxon>Alphaproteobacteria</taxon>
        <taxon>Hyphomicrobiales</taxon>
        <taxon>Rhizobiaceae</taxon>
        <taxon>Rhizobium/Agrobacterium group</taxon>
        <taxon>Rhizobium</taxon>
    </lineage>
</organism>
<keyword evidence="1" id="KW-0560">Oxidoreductase</keyword>
<evidence type="ECO:0000256" key="1">
    <source>
        <dbReference type="ARBA" id="ARBA00023002"/>
    </source>
</evidence>
<dbReference type="Gene3D" id="3.50.50.60">
    <property type="entry name" value="FAD/NAD(P)-binding domain"/>
    <property type="match status" value="1"/>
</dbReference>
<dbReference type="InterPro" id="IPR036188">
    <property type="entry name" value="FAD/NAD-bd_sf"/>
</dbReference>
<dbReference type="PANTHER" id="PTHR43476:SF3">
    <property type="entry name" value="FAD-BINDING MONOOXYGENASE"/>
    <property type="match status" value="1"/>
</dbReference>
<dbReference type="SUPFAM" id="SSF51905">
    <property type="entry name" value="FAD/NAD(P)-binding domain"/>
    <property type="match status" value="1"/>
</dbReference>
<dbReference type="Proteomes" id="UP001169006">
    <property type="component" value="Unassembled WGS sequence"/>
</dbReference>
<evidence type="ECO:0000313" key="4">
    <source>
        <dbReference type="Proteomes" id="UP001169006"/>
    </source>
</evidence>
<dbReference type="InterPro" id="IPR002938">
    <property type="entry name" value="FAD-bd"/>
</dbReference>
<dbReference type="PANTHER" id="PTHR43476">
    <property type="entry name" value="3-(3-HYDROXY-PHENYL)PROPIONATE/3-HYDROXYCINNAMIC ACID HYDROXYLASE"/>
    <property type="match status" value="1"/>
</dbReference>
<evidence type="ECO:0000259" key="2">
    <source>
        <dbReference type="Pfam" id="PF01494"/>
    </source>
</evidence>
<sequence>MAEKGQAARFSKVCRISDRHVLRIDGQEFEKLPVVSGWEEFEDMGNDTFDVAIVGYGPVGKGLALMLSRRGYSVFIVERWDEPYPFPRAVCMDHEIRRVMNSLGLGDELAKVSAPSPRYQWFGAQGQMLLDIDWTVESVSGGPEAYFFHQPSLEAIMDREVRRVSDVQINSGWEMIDFNQDGDGIKLRIRQRVNPEQTKTISAKFLIGADGANSQVREQSGIEWQDLGFQADWLVVDVLPNEGVELRVPEAGQSCKPSRPTTFVPGGIENGRRHRRWEFMRLPSETMEELQQPEKVWSLLSPWVGPHEAQLIRHAVYTFRSRVAANWRNGRVLLVGDAAHLMPPFMGQGMCSGLRDAWNLTWRLDLVLSRKADAAILDSYSEERKDHVTEVINLSVQLGKIICVADEAEAAARDQIFLSGLAPPPPKFPDLKTGLLYQPRGYLSPLAGQLCVHGQVSAKSTSGPYDAIVGAGFSIIGWEHNPREKLPQEMVDQLEGLGANFVAVHAQRPASASSKALEDVTGKYEAFFRSSGLSSLVARPDFYLYGVARDATCLRDILQQLLRDLGVHKASGVALRRDAPSPARDRAI</sequence>
<protein>
    <submittedName>
        <fullName evidence="3">Bifunctional 3-(3-hydroxy-phenyl)propionate/3-hydroxycinnamic acid hydroxylase</fullName>
    </submittedName>
</protein>
<proteinExistence type="predicted"/>
<accession>A0ABT8SZ31</accession>
<dbReference type="NCBIfam" id="NF004829">
    <property type="entry name" value="PRK06183.1-3"/>
    <property type="match status" value="1"/>
</dbReference>
<feature type="domain" description="FAD-binding" evidence="2">
    <location>
        <begin position="49"/>
        <end position="393"/>
    </location>
</feature>
<keyword evidence="4" id="KW-1185">Reference proteome</keyword>
<reference evidence="3" key="1">
    <citation type="journal article" date="2015" name="Int. J. Syst. Evol. Microbiol.">
        <title>Rhizobium oryzicola sp. nov., potential plant-growth-promoting endophytic bacteria isolated from rice roots.</title>
        <authorList>
            <person name="Zhang X.X."/>
            <person name="Gao J.S."/>
            <person name="Cao Y.H."/>
            <person name="Sheirdil R.A."/>
            <person name="Wang X.C."/>
            <person name="Zhang L."/>
        </authorList>
    </citation>
    <scope>NUCLEOTIDE SEQUENCE</scope>
    <source>
        <strain evidence="3">05753</strain>
    </source>
</reference>
<evidence type="ECO:0000313" key="3">
    <source>
        <dbReference type="EMBL" id="MDO1583148.1"/>
    </source>
</evidence>
<reference evidence="3" key="2">
    <citation type="submission" date="2023-07" db="EMBL/GenBank/DDBJ databases">
        <authorList>
            <person name="Sun H."/>
        </authorList>
    </citation>
    <scope>NUCLEOTIDE SEQUENCE</scope>
    <source>
        <strain evidence="3">05753</strain>
    </source>
</reference>
<dbReference type="InterPro" id="IPR050631">
    <property type="entry name" value="PheA/TfdB_FAD_monoxygenase"/>
</dbReference>
<dbReference type="PRINTS" id="PR00420">
    <property type="entry name" value="RNGMNOXGNASE"/>
</dbReference>
<name>A0ABT8SZ31_9HYPH</name>